<name>A0A8T2RZK5_CERRI</name>
<evidence type="ECO:0000259" key="3">
    <source>
        <dbReference type="Pfam" id="PF04859"/>
    </source>
</evidence>
<protein>
    <recommendedName>
        <fullName evidence="7">DUF641 domain-containing protein</fullName>
    </recommendedName>
</protein>
<dbReference type="InterPro" id="IPR040225">
    <property type="entry name" value="GIL1-like"/>
</dbReference>
<evidence type="ECO:0000313" key="5">
    <source>
        <dbReference type="EMBL" id="KAH7301722.1"/>
    </source>
</evidence>
<feature type="domain" description="GIL1/IRKI C-terminal" evidence="4">
    <location>
        <begin position="470"/>
        <end position="524"/>
    </location>
</feature>
<accession>A0A8T2RZK5</accession>
<evidence type="ECO:0000256" key="1">
    <source>
        <dbReference type="SAM" id="Coils"/>
    </source>
</evidence>
<gene>
    <name evidence="5" type="ORF">KP509_23G039100</name>
</gene>
<keyword evidence="6" id="KW-1185">Reference proteome</keyword>
<evidence type="ECO:0000256" key="2">
    <source>
        <dbReference type="SAM" id="MobiDB-lite"/>
    </source>
</evidence>
<sequence>MMGDQINGLATHAKLVQRCRNFESILQDAFASISSLREAWSLAQSSSLDEDAATPTHVRSGAAQGRVVSRELKKLAELQHRYKWRADNSSGTCSPDITCASVQRAFIRGPGQCEVSEKSRYLDGFESEESIGNLKRELQRRDMEITNLICTVERLISKKEKLERRVRKLSDRLKEAGQGSGHLTAPMTDKIWDRLNEISGAMPADGPHGLHLPDEEGRCKRLSSRGRENGSAGNRSAVVNAAQAGNLGRAGSRKLRCGRGDADQVGMKEQSARELQALFDRCVAEVDENVTVFSKATALLMKKAGWRIEEGGVEWVMEGHKALAVQSYVCMNMFRGFESEDFYMSGRLRWLLDPAAHRQECRQQFEAMSRMVEEPLDLLAGVAPDSAFGSFCRKKFLHIMPEPMEEALLGDLRHRNCLLGAESGGPGGGAAGEAAHPHWSRFYRCFVRMAKAVWTLHRLAFSVEPRIRAFRAEEGEDFLAGSMISQVPDVELAEDTPNLLPKVAFPVMPGFRMGDTILLKCRVYLNGMKLSSPVCSRAALPSSRKARNRQSTQCNGHVDVPEI</sequence>
<dbReference type="OrthoDB" id="1901703at2759"/>
<dbReference type="AlphaFoldDB" id="A0A8T2RZK5"/>
<proteinExistence type="predicted"/>
<dbReference type="GO" id="GO:0009959">
    <property type="term" value="P:negative gravitropism"/>
    <property type="evidence" value="ECO:0007669"/>
    <property type="project" value="InterPro"/>
</dbReference>
<dbReference type="InterPro" id="IPR056813">
    <property type="entry name" value="GIL1_IRKI_C"/>
</dbReference>
<dbReference type="PANTHER" id="PTHR31161">
    <property type="entry name" value="PROTEIN GRAVITROPIC IN THE LIGHT 1"/>
    <property type="match status" value="1"/>
</dbReference>
<dbReference type="InterPro" id="IPR006943">
    <property type="entry name" value="DUF641_pln"/>
</dbReference>
<feature type="coiled-coil region" evidence="1">
    <location>
        <begin position="145"/>
        <end position="179"/>
    </location>
</feature>
<organism evidence="5 6">
    <name type="scientific">Ceratopteris richardii</name>
    <name type="common">Triangle waterfern</name>
    <dbReference type="NCBI Taxonomy" id="49495"/>
    <lineage>
        <taxon>Eukaryota</taxon>
        <taxon>Viridiplantae</taxon>
        <taxon>Streptophyta</taxon>
        <taxon>Embryophyta</taxon>
        <taxon>Tracheophyta</taxon>
        <taxon>Polypodiopsida</taxon>
        <taxon>Polypodiidae</taxon>
        <taxon>Polypodiales</taxon>
        <taxon>Pteridineae</taxon>
        <taxon>Pteridaceae</taxon>
        <taxon>Parkerioideae</taxon>
        <taxon>Ceratopteris</taxon>
    </lineage>
</organism>
<dbReference type="EMBL" id="CM035428">
    <property type="protein sequence ID" value="KAH7301722.1"/>
    <property type="molecule type" value="Genomic_DNA"/>
</dbReference>
<feature type="region of interest" description="Disordered" evidence="2">
    <location>
        <begin position="220"/>
        <end position="243"/>
    </location>
</feature>
<keyword evidence="1" id="KW-0175">Coiled coil</keyword>
<evidence type="ECO:0000313" key="6">
    <source>
        <dbReference type="Proteomes" id="UP000825935"/>
    </source>
</evidence>
<reference evidence="5 6" key="1">
    <citation type="submission" date="2021-08" db="EMBL/GenBank/DDBJ databases">
        <title>WGS assembly of Ceratopteris richardii.</title>
        <authorList>
            <person name="Marchant D.B."/>
            <person name="Chen G."/>
            <person name="Jenkins J."/>
            <person name="Shu S."/>
            <person name="Leebens-Mack J."/>
            <person name="Grimwood J."/>
            <person name="Schmutz J."/>
            <person name="Soltis P."/>
            <person name="Soltis D."/>
            <person name="Chen Z.-H."/>
        </authorList>
    </citation>
    <scope>NUCLEOTIDE SEQUENCE [LARGE SCALE GENOMIC DNA]</scope>
    <source>
        <strain evidence="5">Whitten #5841</strain>
        <tissue evidence="5">Leaf</tissue>
    </source>
</reference>
<comment type="caution">
    <text evidence="5">The sequence shown here is derived from an EMBL/GenBank/DDBJ whole genome shotgun (WGS) entry which is preliminary data.</text>
</comment>
<dbReference type="Pfam" id="PF24994">
    <property type="entry name" value="GIL1_IRKI_C"/>
    <property type="match status" value="1"/>
</dbReference>
<dbReference type="Proteomes" id="UP000825935">
    <property type="component" value="Chromosome 23"/>
</dbReference>
<dbReference type="Pfam" id="PF04859">
    <property type="entry name" value="DUF641"/>
    <property type="match status" value="1"/>
</dbReference>
<evidence type="ECO:0000259" key="4">
    <source>
        <dbReference type="Pfam" id="PF24994"/>
    </source>
</evidence>
<feature type="domain" description="DUF641" evidence="3">
    <location>
        <begin position="19"/>
        <end position="165"/>
    </location>
</feature>
<evidence type="ECO:0008006" key="7">
    <source>
        <dbReference type="Google" id="ProtNLM"/>
    </source>
</evidence>
<dbReference type="GO" id="GO:0009639">
    <property type="term" value="P:response to red or far red light"/>
    <property type="evidence" value="ECO:0007669"/>
    <property type="project" value="InterPro"/>
</dbReference>